<proteinExistence type="predicted"/>
<comment type="caution">
    <text evidence="2">The sequence shown here is derived from an EMBL/GenBank/DDBJ whole genome shotgun (WGS) entry which is preliminary data.</text>
</comment>
<keyword evidence="3" id="KW-1185">Reference proteome</keyword>
<name>A0A371FR65_MUCPR</name>
<feature type="non-terminal residue" evidence="2">
    <location>
        <position position="1"/>
    </location>
</feature>
<evidence type="ECO:0000313" key="2">
    <source>
        <dbReference type="EMBL" id="RDX80752.1"/>
    </source>
</evidence>
<organism evidence="2 3">
    <name type="scientific">Mucuna pruriens</name>
    <name type="common">Velvet bean</name>
    <name type="synonym">Dolichos pruriens</name>
    <dbReference type="NCBI Taxonomy" id="157652"/>
    <lineage>
        <taxon>Eukaryota</taxon>
        <taxon>Viridiplantae</taxon>
        <taxon>Streptophyta</taxon>
        <taxon>Embryophyta</taxon>
        <taxon>Tracheophyta</taxon>
        <taxon>Spermatophyta</taxon>
        <taxon>Magnoliopsida</taxon>
        <taxon>eudicotyledons</taxon>
        <taxon>Gunneridae</taxon>
        <taxon>Pentapetalae</taxon>
        <taxon>rosids</taxon>
        <taxon>fabids</taxon>
        <taxon>Fabales</taxon>
        <taxon>Fabaceae</taxon>
        <taxon>Papilionoideae</taxon>
        <taxon>50 kb inversion clade</taxon>
        <taxon>NPAAA clade</taxon>
        <taxon>indigoferoid/millettioid clade</taxon>
        <taxon>Phaseoleae</taxon>
        <taxon>Mucuna</taxon>
    </lineage>
</organism>
<evidence type="ECO:0000313" key="3">
    <source>
        <dbReference type="Proteomes" id="UP000257109"/>
    </source>
</evidence>
<dbReference type="AlphaFoldDB" id="A0A371FR65"/>
<dbReference type="Proteomes" id="UP000257109">
    <property type="component" value="Unassembled WGS sequence"/>
</dbReference>
<dbReference type="Gene3D" id="3.30.70.270">
    <property type="match status" value="2"/>
</dbReference>
<dbReference type="SUPFAM" id="SSF56672">
    <property type="entry name" value="DNA/RNA polymerases"/>
    <property type="match status" value="1"/>
</dbReference>
<dbReference type="Pfam" id="PF00078">
    <property type="entry name" value="RVT_1"/>
    <property type="match status" value="1"/>
</dbReference>
<dbReference type="InterPro" id="IPR050951">
    <property type="entry name" value="Retrovirus_Pol_polyprotein"/>
</dbReference>
<gene>
    <name evidence="2" type="primary">pol</name>
    <name evidence="2" type="ORF">CR513_38665</name>
</gene>
<dbReference type="PANTHER" id="PTHR37984">
    <property type="entry name" value="PROTEIN CBG26694"/>
    <property type="match status" value="1"/>
</dbReference>
<dbReference type="EMBL" id="QJKJ01008121">
    <property type="protein sequence ID" value="RDX80752.1"/>
    <property type="molecule type" value="Genomic_DNA"/>
</dbReference>
<dbReference type="PANTHER" id="PTHR37984:SF5">
    <property type="entry name" value="PROTEIN NYNRIN-LIKE"/>
    <property type="match status" value="1"/>
</dbReference>
<feature type="domain" description="Reverse transcriptase" evidence="1">
    <location>
        <begin position="59"/>
        <end position="118"/>
    </location>
</feature>
<evidence type="ECO:0000259" key="1">
    <source>
        <dbReference type="Pfam" id="PF00078"/>
    </source>
</evidence>
<dbReference type="InterPro" id="IPR043502">
    <property type="entry name" value="DNA/RNA_pol_sf"/>
</dbReference>
<dbReference type="InterPro" id="IPR043128">
    <property type="entry name" value="Rev_trsase/Diguanyl_cyclase"/>
</dbReference>
<reference evidence="2" key="1">
    <citation type="submission" date="2018-05" db="EMBL/GenBank/DDBJ databases">
        <title>Draft genome of Mucuna pruriens seed.</title>
        <authorList>
            <person name="Nnadi N.E."/>
            <person name="Vos R."/>
            <person name="Hasami M.H."/>
            <person name="Devisetty U.K."/>
            <person name="Aguiy J.C."/>
        </authorList>
    </citation>
    <scope>NUCLEOTIDE SEQUENCE [LARGE SCALE GENOMIC DNA]</scope>
    <source>
        <strain evidence="2">JCA_2017</strain>
    </source>
</reference>
<accession>A0A371FR65</accession>
<dbReference type="InterPro" id="IPR000477">
    <property type="entry name" value="RT_dom"/>
</dbReference>
<protein>
    <submittedName>
        <fullName evidence="2">Retrovirus-related Pol polyprotein from transposon gypsy</fullName>
    </submittedName>
</protein>
<dbReference type="OrthoDB" id="415724at2759"/>
<sequence>NTILTCLLEKHYLTWSYTGEILKKEKIYKSKWKKVVGKRMGKREHEPVCHAYDPCAQERWHLENVPSNKVMPFGLTNAHSTFMRLINHVLRSLIGKCVVVCFDDLFIYSIYLNDHLLHETLFANLEKCIFFINEIIFLGFVVGSHRVKFDREKEWPKPKIVGEVRSFHGLASFYQIFVKNFSSLVSPLNDVVKESVGKRLCVPMSPIRKLLVKKAHEGGLTGDIPITPWVNISRDCMLGLPRSKRGKDSIFLVVGKF</sequence>